<accession>A0A7T2LLA4</accession>
<sequence>MRGSDGVFRPFILYGTPNINLSPGKVSIRLGQQTVGEGEAVTAVGQIVKIDEVRAVSDQITPEICGEEGVMIRRFVKNVGGGVQ</sequence>
<evidence type="ECO:0000313" key="2">
    <source>
        <dbReference type="Proteomes" id="UP000594873"/>
    </source>
</evidence>
<dbReference type="RefSeq" id="WP_200970823.1">
    <property type="nucleotide sequence ID" value="NZ_CP065592.1"/>
</dbReference>
<organism evidence="1 2">
    <name type="scientific">Allosphingosinicella flava</name>
    <dbReference type="NCBI Taxonomy" id="2771430"/>
    <lineage>
        <taxon>Bacteria</taxon>
        <taxon>Pseudomonadati</taxon>
        <taxon>Pseudomonadota</taxon>
        <taxon>Alphaproteobacteria</taxon>
        <taxon>Sphingomonadales</taxon>
        <taxon>Sphingomonadaceae</taxon>
        <taxon>Allosphingosinicella</taxon>
    </lineage>
</organism>
<gene>
    <name evidence="1" type="ORF">IC614_07970</name>
</gene>
<dbReference type="Proteomes" id="UP000594873">
    <property type="component" value="Chromosome"/>
</dbReference>
<evidence type="ECO:0000313" key="1">
    <source>
        <dbReference type="EMBL" id="QPQ54296.1"/>
    </source>
</evidence>
<keyword evidence="2" id="KW-1185">Reference proteome</keyword>
<proteinExistence type="predicted"/>
<dbReference type="AlphaFoldDB" id="A0A7T2LLA4"/>
<reference evidence="1 2" key="1">
    <citation type="submission" date="2020-11" db="EMBL/GenBank/DDBJ databases">
        <title>Genome seq and assembly of Sphingosinicella sp.</title>
        <authorList>
            <person name="Chhetri G."/>
        </authorList>
    </citation>
    <scope>NUCLEOTIDE SEQUENCE [LARGE SCALE GENOMIC DNA]</scope>
    <source>
        <strain evidence="1 2">UDD2</strain>
    </source>
</reference>
<protein>
    <submittedName>
        <fullName evidence="1">Uncharacterized protein</fullName>
    </submittedName>
</protein>
<dbReference type="EMBL" id="CP065592">
    <property type="protein sequence ID" value="QPQ54296.1"/>
    <property type="molecule type" value="Genomic_DNA"/>
</dbReference>
<name>A0A7T2LLA4_9SPHN</name>
<dbReference type="KEGG" id="sflv:IC614_07970"/>